<evidence type="ECO:0000313" key="4">
    <source>
        <dbReference type="Proteomes" id="UP000003330"/>
    </source>
</evidence>
<comment type="caution">
    <text evidence="3">The sequence shown here is derived from an EMBL/GenBank/DDBJ whole genome shotgun (WGS) entry which is preliminary data.</text>
</comment>
<dbReference type="Proteomes" id="UP000003330">
    <property type="component" value="Unassembled WGS sequence"/>
</dbReference>
<feature type="signal peptide" evidence="1">
    <location>
        <begin position="1"/>
        <end position="22"/>
    </location>
</feature>
<organism evidence="3 4">
    <name type="scientific">Streptococcus ictaluri 707-05</name>
    <dbReference type="NCBI Taxonomy" id="764299"/>
    <lineage>
        <taxon>Bacteria</taxon>
        <taxon>Bacillati</taxon>
        <taxon>Bacillota</taxon>
        <taxon>Bacilli</taxon>
        <taxon>Lactobacillales</taxon>
        <taxon>Streptococcaceae</taxon>
        <taxon>Streptococcus</taxon>
    </lineage>
</organism>
<gene>
    <name evidence="3" type="ORF">STRIC_2000</name>
</gene>
<sequence>MKKWFVFGFILLSFLGAKVGLADVDYRIPSYDGQLYLFDDNTARFEQKVTYQFDSSYNGQYITIGKVGNLPKDFQINPEPHIDIFKNDEKVDFKKEIEDLGDGYRLKLYNSGHSGDRVEVKVFWQLKNLMTLYHDVAEINWLPISDWNQTIEKVTFSVKTPMAVPDARLWAHRGYYEKEPEVTRKDAILRQEKRLRRLETSVKSFLEKCFL</sequence>
<reference evidence="3 4" key="1">
    <citation type="journal article" date="2014" name="Int. J. Syst. Evol. Microbiol.">
        <title>Phylogenomics and the dynamic genome evolution of the genus Streptococcus.</title>
        <authorList>
            <consortium name="The Broad Institute Genome Sequencing Platform"/>
            <person name="Richards V.P."/>
            <person name="Palmer S.R."/>
            <person name="Pavinski Bitar P.D."/>
            <person name="Qin X."/>
            <person name="Weinstock G.M."/>
            <person name="Highlander S.K."/>
            <person name="Town C.D."/>
            <person name="Burne R.A."/>
            <person name="Stanhope M.J."/>
        </authorList>
    </citation>
    <scope>NUCLEOTIDE SEQUENCE [LARGE SCALE GENOMIC DNA]</scope>
    <source>
        <strain evidence="3 4">707-05</strain>
    </source>
</reference>
<dbReference type="RefSeq" id="WP_008090212.1">
    <property type="nucleotide sequence ID" value="NZ_AEUX02000007.1"/>
</dbReference>
<keyword evidence="1" id="KW-0732">Signal</keyword>
<dbReference type="AlphaFoldDB" id="G5K5A6"/>
<evidence type="ECO:0000259" key="2">
    <source>
        <dbReference type="Pfam" id="PF09972"/>
    </source>
</evidence>
<dbReference type="eggNOG" id="COG4907">
    <property type="taxonomic scope" value="Bacteria"/>
</dbReference>
<keyword evidence="4" id="KW-1185">Reference proteome</keyword>
<proteinExistence type="predicted"/>
<evidence type="ECO:0000313" key="3">
    <source>
        <dbReference type="EMBL" id="EHI69188.1"/>
    </source>
</evidence>
<evidence type="ECO:0000256" key="1">
    <source>
        <dbReference type="SAM" id="SignalP"/>
    </source>
</evidence>
<dbReference type="Pfam" id="PF09972">
    <property type="entry name" value="DUF2207"/>
    <property type="match status" value="1"/>
</dbReference>
<accession>G5K5A6</accession>
<dbReference type="EMBL" id="AEUX02000007">
    <property type="protein sequence ID" value="EHI69188.1"/>
    <property type="molecule type" value="Genomic_DNA"/>
</dbReference>
<dbReference type="InterPro" id="IPR018702">
    <property type="entry name" value="DUF2207"/>
</dbReference>
<dbReference type="STRING" id="764299.STRIC_2000"/>
<feature type="domain" description="DUF2207" evidence="2">
    <location>
        <begin position="27"/>
        <end position="181"/>
    </location>
</feature>
<name>G5K5A6_9STRE</name>
<feature type="chain" id="PRO_5039484900" description="DUF2207 domain-containing protein" evidence="1">
    <location>
        <begin position="23"/>
        <end position="211"/>
    </location>
</feature>
<protein>
    <recommendedName>
        <fullName evidence="2">DUF2207 domain-containing protein</fullName>
    </recommendedName>
</protein>